<dbReference type="PANTHER" id="PTHR38340:SF1">
    <property type="entry name" value="S-LAYER PROTEIN"/>
    <property type="match status" value="1"/>
</dbReference>
<feature type="signal peptide" evidence="9">
    <location>
        <begin position="1"/>
        <end position="30"/>
    </location>
</feature>
<dbReference type="InterPro" id="IPR003995">
    <property type="entry name" value="RTX_toxin_determinant-A"/>
</dbReference>
<protein>
    <recommendedName>
        <fullName evidence="12">Calcium-binding protein</fullName>
    </recommendedName>
</protein>
<dbReference type="SUPFAM" id="SSF51120">
    <property type="entry name" value="beta-Roll"/>
    <property type="match status" value="1"/>
</dbReference>
<sequence length="488" mass="48981">MHRARTGRALIGFAAGVLALTGLTSLNSTAATAAAPGYLPMTALLNGSTVSTNVGITKNGTPISLEQYAAERAGFNVTVVDGETWAGTSAAHFARYQLLIVGDNECGEAGPALDESVGNVDTWAPVVLGATPANDVPGNRVLSGLDPSWHYAQNKGPTEPGNPSTAPTARFVEAAIRFAGAKAGATGLYFGPACFTESEAWTAIANKLSTAGTGFTVQSHLAATSNDVHLVRTPGASFPGLAPADLPGWGATAHAYFDTFPADYRPLAIATDAESVSTLDVKAAGDPGPRNGGTGQKSSDRVSAMSDNTTCGQQALDGANVCGEAVAVFAGADPVGPKPPVATATCRGEKATIVGTPGDDVLIGTAGRDVIVGLGGNDVIRGRGGDDLICAGAGNDNVRGGGGNDRIHGGAGDDVLYGGAGSDRLFGQRGNDTLRGGNGADRLSGGRGNDKLYGNRGHDHLAGGRGTDTGFGGPGLDTYVGVETHTVP</sequence>
<dbReference type="PROSITE" id="PS00330">
    <property type="entry name" value="HEMOLYSIN_CALCIUM"/>
    <property type="match status" value="3"/>
</dbReference>
<gene>
    <name evidence="10" type="ORF">GCM10009547_11630</name>
</gene>
<accession>A0ABP3RNT1</accession>
<keyword evidence="5" id="KW-0677">Repeat</keyword>
<keyword evidence="4" id="KW-0800">Toxin</keyword>
<dbReference type="InterPro" id="IPR001343">
    <property type="entry name" value="Hemolysn_Ca-bd"/>
</dbReference>
<proteinExistence type="predicted"/>
<evidence type="ECO:0000313" key="10">
    <source>
        <dbReference type="EMBL" id="GAA0611257.1"/>
    </source>
</evidence>
<evidence type="ECO:0000256" key="7">
    <source>
        <dbReference type="ARBA" id="ARBA00023136"/>
    </source>
</evidence>
<dbReference type="PANTHER" id="PTHR38340">
    <property type="entry name" value="S-LAYER PROTEIN"/>
    <property type="match status" value="1"/>
</dbReference>
<feature type="region of interest" description="Disordered" evidence="8">
    <location>
        <begin position="280"/>
        <end position="306"/>
    </location>
</feature>
<evidence type="ECO:0000256" key="1">
    <source>
        <dbReference type="ARBA" id="ARBA00004370"/>
    </source>
</evidence>
<keyword evidence="9" id="KW-0732">Signal</keyword>
<dbReference type="Proteomes" id="UP001500957">
    <property type="component" value="Unassembled WGS sequence"/>
</dbReference>
<dbReference type="Gene3D" id="2.150.10.10">
    <property type="entry name" value="Serralysin-like metalloprotease, C-terminal"/>
    <property type="match status" value="2"/>
</dbReference>
<evidence type="ECO:0000256" key="9">
    <source>
        <dbReference type="SAM" id="SignalP"/>
    </source>
</evidence>
<evidence type="ECO:0000313" key="11">
    <source>
        <dbReference type="Proteomes" id="UP001500957"/>
    </source>
</evidence>
<organism evidence="10 11">
    <name type="scientific">Sporichthya brevicatena</name>
    <dbReference type="NCBI Taxonomy" id="171442"/>
    <lineage>
        <taxon>Bacteria</taxon>
        <taxon>Bacillati</taxon>
        <taxon>Actinomycetota</taxon>
        <taxon>Actinomycetes</taxon>
        <taxon>Sporichthyales</taxon>
        <taxon>Sporichthyaceae</taxon>
        <taxon>Sporichthya</taxon>
    </lineage>
</organism>
<evidence type="ECO:0000256" key="6">
    <source>
        <dbReference type="ARBA" id="ARBA00023026"/>
    </source>
</evidence>
<keyword evidence="11" id="KW-1185">Reference proteome</keyword>
<dbReference type="InterPro" id="IPR050557">
    <property type="entry name" value="RTX_toxin/Mannuronan_C5-epim"/>
</dbReference>
<dbReference type="PRINTS" id="PR01488">
    <property type="entry name" value="RTXTOXINA"/>
</dbReference>
<keyword evidence="7" id="KW-0472">Membrane</keyword>
<keyword evidence="3" id="KW-0964">Secreted</keyword>
<reference evidence="11" key="1">
    <citation type="journal article" date="2019" name="Int. J. Syst. Evol. Microbiol.">
        <title>The Global Catalogue of Microorganisms (GCM) 10K type strain sequencing project: providing services to taxonomists for standard genome sequencing and annotation.</title>
        <authorList>
            <consortium name="The Broad Institute Genomics Platform"/>
            <consortium name="The Broad Institute Genome Sequencing Center for Infectious Disease"/>
            <person name="Wu L."/>
            <person name="Ma J."/>
        </authorList>
    </citation>
    <scope>NUCLEOTIDE SEQUENCE [LARGE SCALE GENOMIC DNA]</scope>
    <source>
        <strain evidence="11">JCM 10671</strain>
    </source>
</reference>
<comment type="caution">
    <text evidence="10">The sequence shown here is derived from an EMBL/GenBank/DDBJ whole genome shotgun (WGS) entry which is preliminary data.</text>
</comment>
<feature type="region of interest" description="Disordered" evidence="8">
    <location>
        <begin position="428"/>
        <end position="474"/>
    </location>
</feature>
<dbReference type="RefSeq" id="WP_344602580.1">
    <property type="nucleotide sequence ID" value="NZ_BAAAHE010000008.1"/>
</dbReference>
<feature type="compositionally biased region" description="Gly residues" evidence="8">
    <location>
        <begin position="463"/>
        <end position="474"/>
    </location>
</feature>
<keyword evidence="6" id="KW-0843">Virulence</keyword>
<dbReference type="PRINTS" id="PR00313">
    <property type="entry name" value="CABNDNGRPT"/>
</dbReference>
<dbReference type="InterPro" id="IPR011049">
    <property type="entry name" value="Serralysin-like_metalloprot_C"/>
</dbReference>
<evidence type="ECO:0000256" key="5">
    <source>
        <dbReference type="ARBA" id="ARBA00022737"/>
    </source>
</evidence>
<name>A0ABP3RNT1_9ACTN</name>
<dbReference type="InterPro" id="IPR018511">
    <property type="entry name" value="Hemolysin-typ_Ca-bd_CS"/>
</dbReference>
<evidence type="ECO:0008006" key="12">
    <source>
        <dbReference type="Google" id="ProtNLM"/>
    </source>
</evidence>
<evidence type="ECO:0000256" key="3">
    <source>
        <dbReference type="ARBA" id="ARBA00022525"/>
    </source>
</evidence>
<evidence type="ECO:0000256" key="4">
    <source>
        <dbReference type="ARBA" id="ARBA00022656"/>
    </source>
</evidence>
<dbReference type="EMBL" id="BAAAHE010000008">
    <property type="protein sequence ID" value="GAA0611257.1"/>
    <property type="molecule type" value="Genomic_DNA"/>
</dbReference>
<evidence type="ECO:0000256" key="2">
    <source>
        <dbReference type="ARBA" id="ARBA00004613"/>
    </source>
</evidence>
<comment type="subcellular location">
    <subcellularLocation>
        <location evidence="1">Membrane</location>
    </subcellularLocation>
    <subcellularLocation>
        <location evidence="2">Secreted</location>
    </subcellularLocation>
</comment>
<feature type="chain" id="PRO_5045631930" description="Calcium-binding protein" evidence="9">
    <location>
        <begin position="31"/>
        <end position="488"/>
    </location>
</feature>
<dbReference type="Pfam" id="PF00353">
    <property type="entry name" value="HemolysinCabind"/>
    <property type="match status" value="2"/>
</dbReference>
<evidence type="ECO:0000256" key="8">
    <source>
        <dbReference type="SAM" id="MobiDB-lite"/>
    </source>
</evidence>